<gene>
    <name evidence="2" type="ORF">O9K51_02073</name>
</gene>
<dbReference type="EMBL" id="JAQHRD010000001">
    <property type="protein sequence ID" value="KAJ6447298.1"/>
    <property type="molecule type" value="Genomic_DNA"/>
</dbReference>
<evidence type="ECO:0000313" key="3">
    <source>
        <dbReference type="Proteomes" id="UP001163105"/>
    </source>
</evidence>
<keyword evidence="3" id="KW-1185">Reference proteome</keyword>
<dbReference type="Proteomes" id="UP001163105">
    <property type="component" value="Unassembled WGS sequence"/>
</dbReference>
<protein>
    <submittedName>
        <fullName evidence="2">ABC transporter</fullName>
    </submittedName>
</protein>
<sequence>MSSIRPLASPALRGVLLCPSKRLLSTTAANRVAATPPRQPIYEGGDFVGDGGEQLPGKTPKSSNNLKNSPGLLAAAAAGLGLGAYWMFKAKRPEAAQEATTKTENAKAK</sequence>
<evidence type="ECO:0000256" key="1">
    <source>
        <dbReference type="SAM" id="MobiDB-lite"/>
    </source>
</evidence>
<comment type="caution">
    <text evidence="2">The sequence shown here is derived from an EMBL/GenBank/DDBJ whole genome shotgun (WGS) entry which is preliminary data.</text>
</comment>
<name>A0AB34G6C5_9HYPO</name>
<evidence type="ECO:0000313" key="2">
    <source>
        <dbReference type="EMBL" id="KAJ6447298.1"/>
    </source>
</evidence>
<feature type="region of interest" description="Disordered" evidence="1">
    <location>
        <begin position="35"/>
        <end position="66"/>
    </location>
</feature>
<reference evidence="2" key="1">
    <citation type="submission" date="2023-01" db="EMBL/GenBank/DDBJ databases">
        <title>The growth and conidiation of Purpureocillium lavendulum are regulated by nitrogen source and histone H3K14 acetylation.</title>
        <authorList>
            <person name="Tang P."/>
            <person name="Han J."/>
            <person name="Zhang C."/>
            <person name="Tang P."/>
            <person name="Qi F."/>
            <person name="Zhang K."/>
            <person name="Liang L."/>
        </authorList>
    </citation>
    <scope>NUCLEOTIDE SEQUENCE</scope>
    <source>
        <strain evidence="2">YMF1.00683</strain>
    </source>
</reference>
<dbReference type="AlphaFoldDB" id="A0AB34G6C5"/>
<accession>A0AB34G6C5</accession>
<organism evidence="2 3">
    <name type="scientific">Purpureocillium lavendulum</name>
    <dbReference type="NCBI Taxonomy" id="1247861"/>
    <lineage>
        <taxon>Eukaryota</taxon>
        <taxon>Fungi</taxon>
        <taxon>Dikarya</taxon>
        <taxon>Ascomycota</taxon>
        <taxon>Pezizomycotina</taxon>
        <taxon>Sordariomycetes</taxon>
        <taxon>Hypocreomycetidae</taxon>
        <taxon>Hypocreales</taxon>
        <taxon>Ophiocordycipitaceae</taxon>
        <taxon>Purpureocillium</taxon>
    </lineage>
</organism>
<proteinExistence type="predicted"/>